<evidence type="ECO:0000313" key="1">
    <source>
        <dbReference type="EMBL" id="BCF87626.1"/>
    </source>
</evidence>
<name>A0A7I8BG53_9BURK</name>
<evidence type="ECO:0000313" key="2">
    <source>
        <dbReference type="Proteomes" id="UP000510888"/>
    </source>
</evidence>
<accession>A0A7I8BG53</accession>
<sequence>MGAKLVCNRRLFGDCYHTLAPRFFDRVDDKRGVMIASFVSSTEIFPDLTFPGDIDLLVIPYFDDELIISETLAIELKVVRASFAKQGKSPNDFGFSQSKALFDYGLPYSALAHLITSDTSPEENWREMLVTRVVDADAGIVEPPWSQRVDMLPSDLIARSYGRLKSNCDTDSLGLLSTYVTDTGIWTSEGRAAARNPKVPIAVLDAIARFYKLSFRKFFDTPRD</sequence>
<dbReference type="EMBL" id="AP023174">
    <property type="protein sequence ID" value="BCF87626.1"/>
    <property type="molecule type" value="Genomic_DNA"/>
</dbReference>
<protein>
    <submittedName>
        <fullName evidence="1">Uncharacterized protein</fullName>
    </submittedName>
</protein>
<proteinExistence type="predicted"/>
<dbReference type="Proteomes" id="UP000510888">
    <property type="component" value="Chromosome 1"/>
</dbReference>
<organism evidence="1 2">
    <name type="scientific">Paraburkholderia largidicola</name>
    <dbReference type="NCBI Taxonomy" id="3014751"/>
    <lineage>
        <taxon>Bacteria</taxon>
        <taxon>Pseudomonadati</taxon>
        <taxon>Pseudomonadota</taxon>
        <taxon>Betaproteobacteria</taxon>
        <taxon>Burkholderiales</taxon>
        <taxon>Burkholderiaceae</taxon>
        <taxon>Paraburkholderia</taxon>
    </lineage>
</organism>
<dbReference type="KEGG" id="plad:PPGU16_06930"/>
<dbReference type="AlphaFoldDB" id="A0A7I8BG53"/>
<reference evidence="1 2" key="1">
    <citation type="journal article" date="2020" name="Genes (Basel)">
        <title>Genomic Comparison of Insect Gut Symbionts from Divergent Burkholderia Subclades.</title>
        <authorList>
            <person name="Takeshita K."/>
            <person name="Kikuchi Y."/>
        </authorList>
    </citation>
    <scope>NUCLEOTIDE SEQUENCE [LARGE SCALE GENOMIC DNA]</scope>
    <source>
        <strain evidence="1 2">PGU16</strain>
    </source>
</reference>
<keyword evidence="2" id="KW-1185">Reference proteome</keyword>
<gene>
    <name evidence="1" type="ORF">PPGU16_06930</name>
</gene>